<dbReference type="GO" id="GO:0016787">
    <property type="term" value="F:hydrolase activity"/>
    <property type="evidence" value="ECO:0007669"/>
    <property type="project" value="UniProtKB-KW"/>
</dbReference>
<evidence type="ECO:0000313" key="3">
    <source>
        <dbReference type="Proteomes" id="UP000267536"/>
    </source>
</evidence>
<feature type="domain" description="AB hydrolase-1" evidence="1">
    <location>
        <begin position="29"/>
        <end position="141"/>
    </location>
</feature>
<evidence type="ECO:0000259" key="1">
    <source>
        <dbReference type="Pfam" id="PF00561"/>
    </source>
</evidence>
<dbReference type="OrthoDB" id="63519at2"/>
<organism evidence="2 3">
    <name type="scientific">Gordonia oryzae</name>
    <dbReference type="NCBI Taxonomy" id="2487349"/>
    <lineage>
        <taxon>Bacteria</taxon>
        <taxon>Bacillati</taxon>
        <taxon>Actinomycetota</taxon>
        <taxon>Actinomycetes</taxon>
        <taxon>Mycobacteriales</taxon>
        <taxon>Gordoniaceae</taxon>
        <taxon>Gordonia</taxon>
    </lineage>
</organism>
<accession>A0A3N4G3Y6</accession>
<dbReference type="PRINTS" id="PR00111">
    <property type="entry name" value="ABHYDROLASE"/>
</dbReference>
<evidence type="ECO:0000313" key="2">
    <source>
        <dbReference type="EMBL" id="RPA57085.1"/>
    </source>
</evidence>
<dbReference type="InterPro" id="IPR029058">
    <property type="entry name" value="AB_hydrolase_fold"/>
</dbReference>
<dbReference type="SUPFAM" id="SSF53474">
    <property type="entry name" value="alpha/beta-Hydrolases"/>
    <property type="match status" value="1"/>
</dbReference>
<proteinExistence type="predicted"/>
<dbReference type="PANTHER" id="PTHR43798:SF33">
    <property type="entry name" value="HYDROLASE, PUTATIVE (AFU_ORTHOLOGUE AFUA_2G14860)-RELATED"/>
    <property type="match status" value="1"/>
</dbReference>
<reference evidence="2 3" key="1">
    <citation type="submission" date="2018-11" db="EMBL/GenBank/DDBJ databases">
        <title>Draft genome sequence of Gordonia sp. RS15-1S isolated from rice stems.</title>
        <authorList>
            <person name="Muangham S."/>
        </authorList>
    </citation>
    <scope>NUCLEOTIDE SEQUENCE [LARGE SCALE GENOMIC DNA]</scope>
    <source>
        <strain evidence="2 3">RS15-1S</strain>
    </source>
</reference>
<dbReference type="InterPro" id="IPR050266">
    <property type="entry name" value="AB_hydrolase_sf"/>
</dbReference>
<dbReference type="Proteomes" id="UP000267536">
    <property type="component" value="Unassembled WGS sequence"/>
</dbReference>
<dbReference type="PANTHER" id="PTHR43798">
    <property type="entry name" value="MONOACYLGLYCEROL LIPASE"/>
    <property type="match status" value="1"/>
</dbReference>
<gene>
    <name evidence="2" type="ORF">EF294_19640</name>
</gene>
<dbReference type="Pfam" id="PF00561">
    <property type="entry name" value="Abhydrolase_1"/>
    <property type="match status" value="1"/>
</dbReference>
<keyword evidence="2" id="KW-0378">Hydrolase</keyword>
<dbReference type="InterPro" id="IPR000073">
    <property type="entry name" value="AB_hydrolase_1"/>
</dbReference>
<dbReference type="EMBL" id="RKMH01000019">
    <property type="protein sequence ID" value="RPA57085.1"/>
    <property type="molecule type" value="Genomic_DNA"/>
</dbReference>
<keyword evidence="3" id="KW-1185">Reference proteome</keyword>
<name>A0A3N4G3Y6_9ACTN</name>
<dbReference type="Gene3D" id="3.40.50.1820">
    <property type="entry name" value="alpha/beta hydrolase"/>
    <property type="match status" value="1"/>
</dbReference>
<sequence length="252" mass="27481">MRLLQRPIEHGELTLAVAVNGDLADSRTPPVLLVHGMGSDHSTWRPFASALRRAGRAVIAVDLRGHGRSGRPGDYALETFAADLGFVLDGLEVERVDVVGHSLGAHAALRMAMNDPGRIRSLVLEEVPPMPRDQADLDEDIVMSAGFGERVRGIGALMRNPMPVVRFHRAVGTQVGAEFERADPQWWGRLTEVSARTLVISGGSRSFLPPPHLQALAQALPDGRFDVIDAGHSVHRDRRREFTSMAGTFLVQ</sequence>
<dbReference type="AlphaFoldDB" id="A0A3N4G3Y6"/>
<comment type="caution">
    <text evidence="2">The sequence shown here is derived from an EMBL/GenBank/DDBJ whole genome shotgun (WGS) entry which is preliminary data.</text>
</comment>
<dbReference type="RefSeq" id="WP_123932583.1">
    <property type="nucleotide sequence ID" value="NZ_JBPSDP010000020.1"/>
</dbReference>
<protein>
    <submittedName>
        <fullName evidence="2">Alpha/beta fold hydrolase</fullName>
    </submittedName>
</protein>
<dbReference type="GO" id="GO:0016020">
    <property type="term" value="C:membrane"/>
    <property type="evidence" value="ECO:0007669"/>
    <property type="project" value="TreeGrafter"/>
</dbReference>